<keyword evidence="2" id="KW-1185">Reference proteome</keyword>
<evidence type="ECO:0000313" key="2">
    <source>
        <dbReference type="Proteomes" id="UP000248014"/>
    </source>
</evidence>
<dbReference type="AlphaFoldDB" id="A0A2V3VC08"/>
<comment type="caution">
    <text evidence="1">The sequence shown here is derived from an EMBL/GenBank/DDBJ whole genome shotgun (WGS) entry which is preliminary data.</text>
</comment>
<accession>A0A2V3VC08</accession>
<reference evidence="1 2" key="1">
    <citation type="submission" date="2018-05" db="EMBL/GenBank/DDBJ databases">
        <title>Genomic Encyclopedia of Type Strains, Phase IV (KMG-IV): sequencing the most valuable type-strain genomes for metagenomic binning, comparative biology and taxonomic classification.</title>
        <authorList>
            <person name="Goeker M."/>
        </authorList>
    </citation>
    <scope>NUCLEOTIDE SEQUENCE [LARGE SCALE GENOMIC DNA]</scope>
    <source>
        <strain evidence="1 2">DSM 3183</strain>
    </source>
</reference>
<dbReference type="Proteomes" id="UP000248014">
    <property type="component" value="Unassembled WGS sequence"/>
</dbReference>
<organism evidence="1 2">
    <name type="scientific">Blastomonas natatoria</name>
    <dbReference type="NCBI Taxonomy" id="34015"/>
    <lineage>
        <taxon>Bacteria</taxon>
        <taxon>Pseudomonadati</taxon>
        <taxon>Pseudomonadota</taxon>
        <taxon>Alphaproteobacteria</taxon>
        <taxon>Sphingomonadales</taxon>
        <taxon>Sphingomonadaceae</taxon>
        <taxon>Blastomonas</taxon>
    </lineage>
</organism>
<sequence>MALASIWSQYAGHKLEPMLTFNGLSKLLVHHIPIVWMIGQDGVFERWGPVAVQPVNLKNLLGPGDSLRLYVEPPVTELPCTFSKLQQANAFTHLTQ</sequence>
<proteinExistence type="predicted"/>
<name>A0A2V3VC08_9SPHN</name>
<protein>
    <submittedName>
        <fullName evidence="1">Uncharacterized protein</fullName>
    </submittedName>
</protein>
<evidence type="ECO:0000313" key="1">
    <source>
        <dbReference type="EMBL" id="PXW79110.1"/>
    </source>
</evidence>
<dbReference type="EMBL" id="QJJM01000001">
    <property type="protein sequence ID" value="PXW79110.1"/>
    <property type="molecule type" value="Genomic_DNA"/>
</dbReference>
<gene>
    <name evidence="1" type="ORF">C7451_101172</name>
</gene>